<organism evidence="2">
    <name type="scientific">Drosophila grimshawi</name>
    <name type="common">Hawaiian fruit fly</name>
    <name type="synonym">Idiomyia grimshawi</name>
    <dbReference type="NCBI Taxonomy" id="7222"/>
    <lineage>
        <taxon>Eukaryota</taxon>
        <taxon>Metazoa</taxon>
        <taxon>Ecdysozoa</taxon>
        <taxon>Arthropoda</taxon>
        <taxon>Hexapoda</taxon>
        <taxon>Insecta</taxon>
        <taxon>Pterygota</taxon>
        <taxon>Neoptera</taxon>
        <taxon>Endopterygota</taxon>
        <taxon>Diptera</taxon>
        <taxon>Brachycera</taxon>
        <taxon>Muscomorpha</taxon>
        <taxon>Ephydroidea</taxon>
        <taxon>Drosophilidae</taxon>
        <taxon>Drosophila</taxon>
        <taxon>Hawaiian Drosophila</taxon>
    </lineage>
</organism>
<gene>
    <name evidence="1" type="primary">Dgri\GH23933</name>
    <name evidence="1" type="ORF">Dgri_GH23933</name>
</gene>
<dbReference type="InParanoid" id="B4JZU5"/>
<dbReference type="Proteomes" id="UP000001070">
    <property type="component" value="Unassembled WGS sequence"/>
</dbReference>
<reference evidence="1 2" key="1">
    <citation type="journal article" date="2007" name="Nature">
        <title>Evolution of genes and genomes on the Drosophila phylogeny.</title>
        <authorList>
            <consortium name="Drosophila 12 Genomes Consortium"/>
            <person name="Clark A.G."/>
            <person name="Eisen M.B."/>
            <person name="Smith D.R."/>
            <person name="Bergman C.M."/>
            <person name="Oliver B."/>
            <person name="Markow T.A."/>
            <person name="Kaufman T.C."/>
            <person name="Kellis M."/>
            <person name="Gelbart W."/>
            <person name="Iyer V.N."/>
            <person name="Pollard D.A."/>
            <person name="Sackton T.B."/>
            <person name="Larracuente A.M."/>
            <person name="Singh N.D."/>
            <person name="Abad J.P."/>
            <person name="Abt D.N."/>
            <person name="Adryan B."/>
            <person name="Aguade M."/>
            <person name="Akashi H."/>
            <person name="Anderson W.W."/>
            <person name="Aquadro C.F."/>
            <person name="Ardell D.H."/>
            <person name="Arguello R."/>
            <person name="Artieri C.G."/>
            <person name="Barbash D.A."/>
            <person name="Barker D."/>
            <person name="Barsanti P."/>
            <person name="Batterham P."/>
            <person name="Batzoglou S."/>
            <person name="Begun D."/>
            <person name="Bhutkar A."/>
            <person name="Blanco E."/>
            <person name="Bosak S.A."/>
            <person name="Bradley R.K."/>
            <person name="Brand A.D."/>
            <person name="Brent M.R."/>
            <person name="Brooks A.N."/>
            <person name="Brown R.H."/>
            <person name="Butlin R.K."/>
            <person name="Caggese C."/>
            <person name="Calvi B.R."/>
            <person name="Bernardo de Carvalho A."/>
            <person name="Caspi A."/>
            <person name="Castrezana S."/>
            <person name="Celniker S.E."/>
            <person name="Chang J.L."/>
            <person name="Chapple C."/>
            <person name="Chatterji S."/>
            <person name="Chinwalla A."/>
            <person name="Civetta A."/>
            <person name="Clifton S.W."/>
            <person name="Comeron J.M."/>
            <person name="Costello J.C."/>
            <person name="Coyne J.A."/>
            <person name="Daub J."/>
            <person name="David R.G."/>
            <person name="Delcher A.L."/>
            <person name="Delehaunty K."/>
            <person name="Do C.B."/>
            <person name="Ebling H."/>
            <person name="Edwards K."/>
            <person name="Eickbush T."/>
            <person name="Evans J.D."/>
            <person name="Filipski A."/>
            <person name="Findeiss S."/>
            <person name="Freyhult E."/>
            <person name="Fulton L."/>
            <person name="Fulton R."/>
            <person name="Garcia A.C."/>
            <person name="Gardiner A."/>
            <person name="Garfield D.A."/>
            <person name="Garvin B.E."/>
            <person name="Gibson G."/>
            <person name="Gilbert D."/>
            <person name="Gnerre S."/>
            <person name="Godfrey J."/>
            <person name="Good R."/>
            <person name="Gotea V."/>
            <person name="Gravely B."/>
            <person name="Greenberg A.J."/>
            <person name="Griffiths-Jones S."/>
            <person name="Gross S."/>
            <person name="Guigo R."/>
            <person name="Gustafson E.A."/>
            <person name="Haerty W."/>
            <person name="Hahn M.W."/>
            <person name="Halligan D.L."/>
            <person name="Halpern A.L."/>
            <person name="Halter G.M."/>
            <person name="Han M.V."/>
            <person name="Heger A."/>
            <person name="Hillier L."/>
            <person name="Hinrichs A.S."/>
            <person name="Holmes I."/>
            <person name="Hoskins R.A."/>
            <person name="Hubisz M.J."/>
            <person name="Hultmark D."/>
            <person name="Huntley M.A."/>
            <person name="Jaffe D.B."/>
            <person name="Jagadeeshan S."/>
            <person name="Jeck W.R."/>
            <person name="Johnson J."/>
            <person name="Jones C.D."/>
            <person name="Jordan W.C."/>
            <person name="Karpen G.H."/>
            <person name="Kataoka E."/>
            <person name="Keightley P.D."/>
            <person name="Kheradpour P."/>
            <person name="Kirkness E.F."/>
            <person name="Koerich L.B."/>
            <person name="Kristiansen K."/>
            <person name="Kudrna D."/>
            <person name="Kulathinal R.J."/>
            <person name="Kumar S."/>
            <person name="Kwok R."/>
            <person name="Lander E."/>
            <person name="Langley C.H."/>
            <person name="Lapoint R."/>
            <person name="Lazzaro B.P."/>
            <person name="Lee S.J."/>
            <person name="Levesque L."/>
            <person name="Li R."/>
            <person name="Lin C.F."/>
            <person name="Lin M.F."/>
            <person name="Lindblad-Toh K."/>
            <person name="Llopart A."/>
            <person name="Long M."/>
            <person name="Low L."/>
            <person name="Lozovsky E."/>
            <person name="Lu J."/>
            <person name="Luo M."/>
            <person name="Machado C.A."/>
            <person name="Makalowski W."/>
            <person name="Marzo M."/>
            <person name="Matsuda M."/>
            <person name="Matzkin L."/>
            <person name="McAllister B."/>
            <person name="McBride C.S."/>
            <person name="McKernan B."/>
            <person name="McKernan K."/>
            <person name="Mendez-Lago M."/>
            <person name="Minx P."/>
            <person name="Mollenhauer M.U."/>
            <person name="Montooth K."/>
            <person name="Mount S.M."/>
            <person name="Mu X."/>
            <person name="Myers E."/>
            <person name="Negre B."/>
            <person name="Newfeld S."/>
            <person name="Nielsen R."/>
            <person name="Noor M.A."/>
            <person name="O'Grady P."/>
            <person name="Pachter L."/>
            <person name="Papaceit M."/>
            <person name="Parisi M.J."/>
            <person name="Parisi M."/>
            <person name="Parts L."/>
            <person name="Pedersen J.S."/>
            <person name="Pesole G."/>
            <person name="Phillippy A.M."/>
            <person name="Ponting C.P."/>
            <person name="Pop M."/>
            <person name="Porcelli D."/>
            <person name="Powell J.R."/>
            <person name="Prohaska S."/>
            <person name="Pruitt K."/>
            <person name="Puig M."/>
            <person name="Quesneville H."/>
            <person name="Ram K.R."/>
            <person name="Rand D."/>
            <person name="Rasmussen M.D."/>
            <person name="Reed L.K."/>
            <person name="Reenan R."/>
            <person name="Reily A."/>
            <person name="Remington K.A."/>
            <person name="Rieger T.T."/>
            <person name="Ritchie M.G."/>
            <person name="Robin C."/>
            <person name="Rogers Y.H."/>
            <person name="Rohde C."/>
            <person name="Rozas J."/>
            <person name="Rubenfield M.J."/>
            <person name="Ruiz A."/>
            <person name="Russo S."/>
            <person name="Salzberg S.L."/>
            <person name="Sanchez-Gracia A."/>
            <person name="Saranga D.J."/>
            <person name="Sato H."/>
            <person name="Schaeffer S.W."/>
            <person name="Schatz M.C."/>
            <person name="Schlenke T."/>
            <person name="Schwartz R."/>
            <person name="Segarra C."/>
            <person name="Singh R.S."/>
            <person name="Sirot L."/>
            <person name="Sirota M."/>
            <person name="Sisneros N.B."/>
            <person name="Smith C.D."/>
            <person name="Smith T.F."/>
            <person name="Spieth J."/>
            <person name="Stage D.E."/>
            <person name="Stark A."/>
            <person name="Stephan W."/>
            <person name="Strausberg R.L."/>
            <person name="Strempel S."/>
            <person name="Sturgill D."/>
            <person name="Sutton G."/>
            <person name="Sutton G.G."/>
            <person name="Tao W."/>
            <person name="Teichmann S."/>
            <person name="Tobari Y.N."/>
            <person name="Tomimura Y."/>
            <person name="Tsolas J.M."/>
            <person name="Valente V.L."/>
            <person name="Venter E."/>
            <person name="Venter J.C."/>
            <person name="Vicario S."/>
            <person name="Vieira F.G."/>
            <person name="Vilella A.J."/>
            <person name="Villasante A."/>
            <person name="Walenz B."/>
            <person name="Wang J."/>
            <person name="Wasserman M."/>
            <person name="Watts T."/>
            <person name="Wilson D."/>
            <person name="Wilson R.K."/>
            <person name="Wing R.A."/>
            <person name="Wolfner M.F."/>
            <person name="Wong A."/>
            <person name="Wong G.K."/>
            <person name="Wu C.I."/>
            <person name="Wu G."/>
            <person name="Yamamoto D."/>
            <person name="Yang H.P."/>
            <person name="Yang S.P."/>
            <person name="Yorke J.A."/>
            <person name="Yoshida K."/>
            <person name="Zdobnov E."/>
            <person name="Zhang P."/>
            <person name="Zhang Y."/>
            <person name="Zimin A.V."/>
            <person name="Baldwin J."/>
            <person name="Abdouelleil A."/>
            <person name="Abdulkadir J."/>
            <person name="Abebe A."/>
            <person name="Abera B."/>
            <person name="Abreu J."/>
            <person name="Acer S.C."/>
            <person name="Aftuck L."/>
            <person name="Alexander A."/>
            <person name="An P."/>
            <person name="Anderson E."/>
            <person name="Anderson S."/>
            <person name="Arachi H."/>
            <person name="Azer M."/>
            <person name="Bachantsang P."/>
            <person name="Barry A."/>
            <person name="Bayul T."/>
            <person name="Berlin A."/>
            <person name="Bessette D."/>
            <person name="Bloom T."/>
            <person name="Blye J."/>
            <person name="Boguslavskiy L."/>
            <person name="Bonnet C."/>
            <person name="Boukhgalter B."/>
            <person name="Bourzgui I."/>
            <person name="Brown A."/>
            <person name="Cahill P."/>
            <person name="Channer S."/>
            <person name="Cheshatsang Y."/>
            <person name="Chuda L."/>
            <person name="Citroen M."/>
            <person name="Collymore A."/>
            <person name="Cooke P."/>
            <person name="Costello M."/>
            <person name="D'Aco K."/>
            <person name="Daza R."/>
            <person name="De Haan G."/>
            <person name="DeGray S."/>
            <person name="DeMaso C."/>
            <person name="Dhargay N."/>
            <person name="Dooley K."/>
            <person name="Dooley E."/>
            <person name="Doricent M."/>
            <person name="Dorje P."/>
            <person name="Dorjee K."/>
            <person name="Dupes A."/>
            <person name="Elong R."/>
            <person name="Falk J."/>
            <person name="Farina A."/>
            <person name="Faro S."/>
            <person name="Ferguson D."/>
            <person name="Fisher S."/>
            <person name="Foley C.D."/>
            <person name="Franke A."/>
            <person name="Friedrich D."/>
            <person name="Gadbois L."/>
            <person name="Gearin G."/>
            <person name="Gearin C.R."/>
            <person name="Giannoukos G."/>
            <person name="Goode T."/>
            <person name="Graham J."/>
            <person name="Grandbois E."/>
            <person name="Grewal S."/>
            <person name="Gyaltsen K."/>
            <person name="Hafez N."/>
            <person name="Hagos B."/>
            <person name="Hall J."/>
            <person name="Henson C."/>
            <person name="Hollinger A."/>
            <person name="Honan T."/>
            <person name="Huard M.D."/>
            <person name="Hughes L."/>
            <person name="Hurhula B."/>
            <person name="Husby M.E."/>
            <person name="Kamat A."/>
            <person name="Kanga B."/>
            <person name="Kashin S."/>
            <person name="Khazanovich D."/>
            <person name="Kisner P."/>
            <person name="Lance K."/>
            <person name="Lara M."/>
            <person name="Lee W."/>
            <person name="Lennon N."/>
            <person name="Letendre F."/>
            <person name="LeVine R."/>
            <person name="Lipovsky A."/>
            <person name="Liu X."/>
            <person name="Liu J."/>
            <person name="Liu S."/>
            <person name="Lokyitsang T."/>
            <person name="Lokyitsang Y."/>
            <person name="Lubonja R."/>
            <person name="Lui A."/>
            <person name="MacDonald P."/>
            <person name="Magnisalis V."/>
            <person name="Maru K."/>
            <person name="Matthews C."/>
            <person name="McCusker W."/>
            <person name="McDonough S."/>
            <person name="Mehta T."/>
            <person name="Meldrim J."/>
            <person name="Meneus L."/>
            <person name="Mihai O."/>
            <person name="Mihalev A."/>
            <person name="Mihova T."/>
            <person name="Mittelman R."/>
            <person name="Mlenga V."/>
            <person name="Montmayeur A."/>
            <person name="Mulrain L."/>
            <person name="Navidi A."/>
            <person name="Naylor J."/>
            <person name="Negash T."/>
            <person name="Nguyen T."/>
            <person name="Nguyen N."/>
            <person name="Nicol R."/>
            <person name="Norbu C."/>
            <person name="Norbu N."/>
            <person name="Novod N."/>
            <person name="O'Neill B."/>
            <person name="Osman S."/>
            <person name="Markiewicz E."/>
            <person name="Oyono O.L."/>
            <person name="Patti C."/>
            <person name="Phunkhang P."/>
            <person name="Pierre F."/>
            <person name="Priest M."/>
            <person name="Raghuraman S."/>
            <person name="Rege F."/>
            <person name="Reyes R."/>
            <person name="Rise C."/>
            <person name="Rogov P."/>
            <person name="Ross K."/>
            <person name="Ryan E."/>
            <person name="Settipalli S."/>
            <person name="Shea T."/>
            <person name="Sherpa N."/>
            <person name="Shi L."/>
            <person name="Shih D."/>
            <person name="Sparrow T."/>
            <person name="Spaulding J."/>
            <person name="Stalker J."/>
            <person name="Stange-Thomann N."/>
            <person name="Stavropoulos S."/>
            <person name="Stone C."/>
            <person name="Strader C."/>
            <person name="Tesfaye S."/>
            <person name="Thomson T."/>
            <person name="Thoulutsang Y."/>
            <person name="Thoulutsang D."/>
            <person name="Topham K."/>
            <person name="Topping I."/>
            <person name="Tsamla T."/>
            <person name="Vassiliev H."/>
            <person name="Vo A."/>
            <person name="Wangchuk T."/>
            <person name="Wangdi T."/>
            <person name="Weiand M."/>
            <person name="Wilkinson J."/>
            <person name="Wilson A."/>
            <person name="Yadav S."/>
            <person name="Young G."/>
            <person name="Yu Q."/>
            <person name="Zembek L."/>
            <person name="Zhong D."/>
            <person name="Zimmer A."/>
            <person name="Zwirko Z."/>
            <person name="Jaffe D.B."/>
            <person name="Alvarez P."/>
            <person name="Brockman W."/>
            <person name="Butler J."/>
            <person name="Chin C."/>
            <person name="Gnerre S."/>
            <person name="Grabherr M."/>
            <person name="Kleber M."/>
            <person name="Mauceli E."/>
            <person name="MacCallum I."/>
        </authorList>
    </citation>
    <scope>NUCLEOTIDE SEQUENCE [LARGE SCALE GENOMIC DNA]</scope>
    <source>
        <strain evidence="2">Tucson 15287-2541.00</strain>
    </source>
</reference>
<protein>
    <submittedName>
        <fullName evidence="1">GH23933</fullName>
    </submittedName>
</protein>
<keyword evidence="2" id="KW-1185">Reference proteome</keyword>
<accession>B4JZU5</accession>
<dbReference type="EMBL" id="CH916380">
    <property type="protein sequence ID" value="EDV90961.1"/>
    <property type="molecule type" value="Genomic_DNA"/>
</dbReference>
<evidence type="ECO:0000313" key="1">
    <source>
        <dbReference type="EMBL" id="EDV90961.1"/>
    </source>
</evidence>
<sequence>MSSKRDWTTLEEVHPTKPYTIKWYTDGTLTNQGTGLGVVDPRVSYHEFLGTDTSIFQAEIYTKKQ</sequence>
<proteinExistence type="predicted"/>
<dbReference type="AlphaFoldDB" id="B4JZU5"/>
<dbReference type="HOGENOM" id="CLU_2852011_0_0_1"/>
<name>B4JZU5_DROGR</name>
<evidence type="ECO:0000313" key="2">
    <source>
        <dbReference type="Proteomes" id="UP000001070"/>
    </source>
</evidence>